<dbReference type="InterPro" id="IPR013783">
    <property type="entry name" value="Ig-like_fold"/>
</dbReference>
<feature type="domain" description="Cadherin" evidence="2">
    <location>
        <begin position="1"/>
        <end position="78"/>
    </location>
</feature>
<protein>
    <submittedName>
        <fullName evidence="3">Putative secreted protein (Por secretion system target)</fullName>
    </submittedName>
</protein>
<dbReference type="InterPro" id="IPR000601">
    <property type="entry name" value="PKD_dom"/>
</dbReference>
<organism evidence="3 4">
    <name type="scientific">Gelidibacter sediminis</name>
    <dbReference type="NCBI Taxonomy" id="1608710"/>
    <lineage>
        <taxon>Bacteria</taxon>
        <taxon>Pseudomonadati</taxon>
        <taxon>Bacteroidota</taxon>
        <taxon>Flavobacteriia</taxon>
        <taxon>Flavobacteriales</taxon>
        <taxon>Flavobacteriaceae</taxon>
        <taxon>Gelidibacter</taxon>
    </lineage>
</organism>
<dbReference type="Gene3D" id="2.60.40.10">
    <property type="entry name" value="Immunoglobulins"/>
    <property type="match status" value="2"/>
</dbReference>
<dbReference type="GO" id="GO:0007156">
    <property type="term" value="P:homophilic cell adhesion via plasma membrane adhesion molecules"/>
    <property type="evidence" value="ECO:0007669"/>
    <property type="project" value="InterPro"/>
</dbReference>
<dbReference type="EMBL" id="SOBW01000008">
    <property type="protein sequence ID" value="TDU39354.1"/>
    <property type="molecule type" value="Genomic_DNA"/>
</dbReference>
<evidence type="ECO:0000259" key="1">
    <source>
        <dbReference type="PROSITE" id="PS50093"/>
    </source>
</evidence>
<dbReference type="PROSITE" id="PS50093">
    <property type="entry name" value="PKD"/>
    <property type="match status" value="1"/>
</dbReference>
<sequence>ATDPESDALTYSAMGLPNGLTIDASTGLISGTVATGSATNSPYTVEVTVTDDGTPSESTKVTFTWTVKIPAENQAPIAVITASEVLGTAPFKVFFTGSRSTDDNGIKSYSWNFGDGTTSNEMNPTHVFDTPGSYTVELTVTDGLLTDTAFIVITVGDRAGKLKAVIKPNPAKGFAKVFMLNASTDDVVAGISLHDTAGKYIDTISYPPFVNGHYSVPVYGLQDGVYFITVRMEGDTVLTVVLVVKN</sequence>
<dbReference type="InterPro" id="IPR002126">
    <property type="entry name" value="Cadherin-like_dom"/>
</dbReference>
<accession>A0A4R7PWP8</accession>
<dbReference type="Proteomes" id="UP000294689">
    <property type="component" value="Unassembled WGS sequence"/>
</dbReference>
<dbReference type="AlphaFoldDB" id="A0A4R7PWP8"/>
<keyword evidence="4" id="KW-1185">Reference proteome</keyword>
<dbReference type="RefSeq" id="WP_133757443.1">
    <property type="nucleotide sequence ID" value="NZ_SOBW01000008.1"/>
</dbReference>
<dbReference type="Pfam" id="PF05345">
    <property type="entry name" value="He_PIG"/>
    <property type="match status" value="1"/>
</dbReference>
<evidence type="ECO:0000313" key="3">
    <source>
        <dbReference type="EMBL" id="TDU39354.1"/>
    </source>
</evidence>
<dbReference type="CDD" id="cd00146">
    <property type="entry name" value="PKD"/>
    <property type="match status" value="1"/>
</dbReference>
<proteinExistence type="predicted"/>
<evidence type="ECO:0000259" key="2">
    <source>
        <dbReference type="PROSITE" id="PS50268"/>
    </source>
</evidence>
<reference evidence="3 4" key="1">
    <citation type="submission" date="2019-03" db="EMBL/GenBank/DDBJ databases">
        <title>Genomic Encyclopedia of Archaeal and Bacterial Type Strains, Phase II (KMG-II): from individual species to whole genera.</title>
        <authorList>
            <person name="Goeker M."/>
        </authorList>
    </citation>
    <scope>NUCLEOTIDE SEQUENCE [LARGE SCALE GENOMIC DNA]</scope>
    <source>
        <strain evidence="3 4">DSM 28135</strain>
    </source>
</reference>
<dbReference type="InterPro" id="IPR035986">
    <property type="entry name" value="PKD_dom_sf"/>
</dbReference>
<evidence type="ECO:0000313" key="4">
    <source>
        <dbReference type="Proteomes" id="UP000294689"/>
    </source>
</evidence>
<dbReference type="GO" id="GO:0005509">
    <property type="term" value="F:calcium ion binding"/>
    <property type="evidence" value="ECO:0007669"/>
    <property type="project" value="InterPro"/>
</dbReference>
<dbReference type="OrthoDB" id="872573at2"/>
<feature type="non-terminal residue" evidence="3">
    <location>
        <position position="1"/>
    </location>
</feature>
<dbReference type="Pfam" id="PF18911">
    <property type="entry name" value="PKD_4"/>
    <property type="match status" value="1"/>
</dbReference>
<dbReference type="CDD" id="cd11304">
    <property type="entry name" value="Cadherin_repeat"/>
    <property type="match status" value="1"/>
</dbReference>
<dbReference type="SMART" id="SM00089">
    <property type="entry name" value="PKD"/>
    <property type="match status" value="1"/>
</dbReference>
<dbReference type="GO" id="GO:0016020">
    <property type="term" value="C:membrane"/>
    <property type="evidence" value="ECO:0007669"/>
    <property type="project" value="InterPro"/>
</dbReference>
<name>A0A4R7PWP8_9FLAO</name>
<dbReference type="SUPFAM" id="SSF49299">
    <property type="entry name" value="PKD domain"/>
    <property type="match status" value="1"/>
</dbReference>
<dbReference type="SUPFAM" id="SSF49313">
    <property type="entry name" value="Cadherin-like"/>
    <property type="match status" value="1"/>
</dbReference>
<dbReference type="PROSITE" id="PS50268">
    <property type="entry name" value="CADHERIN_2"/>
    <property type="match status" value="1"/>
</dbReference>
<gene>
    <name evidence="3" type="ORF">BXY82_1377</name>
</gene>
<feature type="domain" description="PKD" evidence="1">
    <location>
        <begin position="76"/>
        <end position="142"/>
    </location>
</feature>
<dbReference type="InterPro" id="IPR015919">
    <property type="entry name" value="Cadherin-like_sf"/>
</dbReference>
<comment type="caution">
    <text evidence="3">The sequence shown here is derived from an EMBL/GenBank/DDBJ whole genome shotgun (WGS) entry which is preliminary data.</text>
</comment>
<dbReference type="InterPro" id="IPR022409">
    <property type="entry name" value="PKD/Chitinase_dom"/>
</dbReference>